<evidence type="ECO:0000313" key="2">
    <source>
        <dbReference type="Proteomes" id="UP000006753"/>
    </source>
</evidence>
<dbReference type="KEGG" id="mbe:MBM_00064"/>
<reference evidence="1 2" key="1">
    <citation type="journal article" date="2012" name="BMC Genomics">
        <title>Sequencing the genome of Marssonina brunnea reveals fungus-poplar co-evolution.</title>
        <authorList>
            <person name="Zhu S."/>
            <person name="Cao Y.-Z."/>
            <person name="Jiang C."/>
            <person name="Tan B.-Y."/>
            <person name="Wang Z."/>
            <person name="Feng S."/>
            <person name="Zhang L."/>
            <person name="Su X.-H."/>
            <person name="Brejova B."/>
            <person name="Vinar T."/>
            <person name="Xu M."/>
            <person name="Wang M.-X."/>
            <person name="Zhang S.-G."/>
            <person name="Huang M.-R."/>
            <person name="Wu R."/>
            <person name="Zhou Y."/>
        </authorList>
    </citation>
    <scope>NUCLEOTIDE SEQUENCE [LARGE SCALE GENOMIC DNA]</scope>
    <source>
        <strain evidence="1 2">MB_m1</strain>
    </source>
</reference>
<accession>K1X774</accession>
<sequence>MRKSSLRVSLRLCVLIYTQPPGQPLPLFLRPLLTAASKRPSLTTRKSFSEQPKTRQDKRVLIQVLSAAFLARPDSYAARKVIADKLDGVDITIIFRLKATRTALSCSAAAATPGWSIKSNLSKGTTLAASANITRPSALNTHAALIAASEETSTTGPTAKTARHPFAMQTTTARAGRRPTTKSPGLRHCHCFCDGGKRTDLGFLTKDSCHRCQRGSPSKKTRPCGAKARASDFLLGRLLTILFSVLYASYETSAHTPIRHRGTRRNRQPFKEIQVCWANVDVNGFVTLNVYRQPLIDPIIDYITHLVLPFKCLIEKDFNVWHDMFEPKVKLKGRREDLAAWSNAKIRFAYSAKRRLTLRPVDDTFYRRTRSACDQLSYCFQLCLRSCGTARPGKADGCTIVDGKLLDSVQETLSSALRSVRRRTDLRNARLARYINDEAIEDIKEKADALRKGILRRFSAADDLDYDLLAS</sequence>
<dbReference type="EMBL" id="JH921428">
    <property type="protein sequence ID" value="EKD20951.1"/>
    <property type="molecule type" value="Genomic_DNA"/>
</dbReference>
<organism evidence="1 2">
    <name type="scientific">Marssonina brunnea f. sp. multigermtubi (strain MB_m1)</name>
    <name type="common">Marssonina leaf spot fungus</name>
    <dbReference type="NCBI Taxonomy" id="1072389"/>
    <lineage>
        <taxon>Eukaryota</taxon>
        <taxon>Fungi</taxon>
        <taxon>Dikarya</taxon>
        <taxon>Ascomycota</taxon>
        <taxon>Pezizomycotina</taxon>
        <taxon>Leotiomycetes</taxon>
        <taxon>Helotiales</taxon>
        <taxon>Drepanopezizaceae</taxon>
        <taxon>Drepanopeziza</taxon>
    </lineage>
</organism>
<dbReference type="AlphaFoldDB" id="K1X774"/>
<evidence type="ECO:0000313" key="1">
    <source>
        <dbReference type="EMBL" id="EKD20951.1"/>
    </source>
</evidence>
<name>K1X774_MARBU</name>
<dbReference type="HOGENOM" id="CLU_580143_0_0_1"/>
<dbReference type="InParanoid" id="K1X774"/>
<dbReference type="OrthoDB" id="3581999at2759"/>
<keyword evidence="2" id="KW-1185">Reference proteome</keyword>
<dbReference type="Proteomes" id="UP000006753">
    <property type="component" value="Unassembled WGS sequence"/>
</dbReference>
<gene>
    <name evidence="1" type="ORF">MBM_00064</name>
</gene>
<protein>
    <submittedName>
        <fullName evidence="1">Uncharacterized protein</fullName>
    </submittedName>
</protein>
<proteinExistence type="predicted"/>